<gene>
    <name evidence="8" type="primary">RPN13</name>
    <name evidence="8" type="ORF">AWJ20_1215</name>
</gene>
<dbReference type="PROSITE" id="PS51917">
    <property type="entry name" value="PRU"/>
    <property type="match status" value="1"/>
</dbReference>
<reference evidence="8 9" key="1">
    <citation type="submission" date="2016-02" db="EMBL/GenBank/DDBJ databases">
        <title>Complete genome sequence and transcriptome regulation of the pentose utilising yeast Sugiyamaella lignohabitans.</title>
        <authorList>
            <person name="Bellasio M."/>
            <person name="Peymann A."/>
            <person name="Valli M."/>
            <person name="Sipitzky M."/>
            <person name="Graf A."/>
            <person name="Sauer M."/>
            <person name="Marx H."/>
            <person name="Mattanovich D."/>
        </authorList>
    </citation>
    <scope>NUCLEOTIDE SEQUENCE [LARGE SCALE GENOMIC DNA]</scope>
    <source>
        <strain evidence="8 9">CBS 10342</strain>
    </source>
</reference>
<dbReference type="Proteomes" id="UP000189580">
    <property type="component" value="Chromosome a"/>
</dbReference>
<dbReference type="Gene3D" id="2.30.29.70">
    <property type="entry name" value="Proteasomal ubiquitin receptor Rpn13/ADRM1"/>
    <property type="match status" value="1"/>
</dbReference>
<dbReference type="PANTHER" id="PTHR12225:SF0">
    <property type="entry name" value="PROTEASOMAL UBIQUITIN RECEPTOR ADRM1"/>
    <property type="match status" value="1"/>
</dbReference>
<organism evidence="8 9">
    <name type="scientific">Sugiyamaella lignohabitans</name>
    <dbReference type="NCBI Taxonomy" id="796027"/>
    <lineage>
        <taxon>Eukaryota</taxon>
        <taxon>Fungi</taxon>
        <taxon>Dikarya</taxon>
        <taxon>Ascomycota</taxon>
        <taxon>Saccharomycotina</taxon>
        <taxon>Dipodascomycetes</taxon>
        <taxon>Dipodascales</taxon>
        <taxon>Trichomonascaceae</taxon>
        <taxon>Sugiyamaella</taxon>
    </lineage>
</organism>
<evidence type="ECO:0000256" key="4">
    <source>
        <dbReference type="ARBA" id="ARBA00022942"/>
    </source>
</evidence>
<evidence type="ECO:0000256" key="5">
    <source>
        <dbReference type="ARBA" id="ARBA00023242"/>
    </source>
</evidence>
<keyword evidence="5" id="KW-0539">Nucleus</keyword>
<dbReference type="OrthoDB" id="340431at2759"/>
<feature type="compositionally biased region" description="Acidic residues" evidence="6">
    <location>
        <begin position="134"/>
        <end position="147"/>
    </location>
</feature>
<dbReference type="GO" id="GO:0070628">
    <property type="term" value="F:proteasome binding"/>
    <property type="evidence" value="ECO:0007669"/>
    <property type="project" value="TreeGrafter"/>
</dbReference>
<evidence type="ECO:0000313" key="8">
    <source>
        <dbReference type="EMBL" id="ANB12937.1"/>
    </source>
</evidence>
<dbReference type="InterPro" id="IPR006773">
    <property type="entry name" value="Rpn13/ADRM1"/>
</dbReference>
<dbReference type="AlphaFoldDB" id="A0A161HJM4"/>
<evidence type="ECO:0000259" key="7">
    <source>
        <dbReference type="PROSITE" id="PS51917"/>
    </source>
</evidence>
<dbReference type="GeneID" id="30032993"/>
<keyword evidence="3" id="KW-0963">Cytoplasm</keyword>
<name>A0A161HJM4_9ASCO</name>
<accession>A0A161HJM4</accession>
<comment type="subcellular location">
    <subcellularLocation>
        <location evidence="2">Cytoplasm</location>
    </subcellularLocation>
    <subcellularLocation>
        <location evidence="1">Nucleus</location>
    </subcellularLocation>
</comment>
<dbReference type="Pfam" id="PF04683">
    <property type="entry name" value="Rpn13_ADRM1_Pru"/>
    <property type="match status" value="1"/>
</dbReference>
<dbReference type="PANTHER" id="PTHR12225">
    <property type="entry name" value="ADHESION REGULATING MOLECULE 1 110 KDA CELL MEMBRANE GLYCOPROTEIN"/>
    <property type="match status" value="1"/>
</dbReference>
<dbReference type="InterPro" id="IPR044868">
    <property type="entry name" value="Rpn13/ADRM1_Pru"/>
</dbReference>
<proteinExistence type="predicted"/>
<evidence type="ECO:0000313" key="9">
    <source>
        <dbReference type="Proteomes" id="UP000189580"/>
    </source>
</evidence>
<keyword evidence="4 8" id="KW-0647">Proteasome</keyword>
<dbReference type="KEGG" id="slb:AWJ20_1215"/>
<dbReference type="GO" id="GO:0061133">
    <property type="term" value="F:endopeptidase activator activity"/>
    <property type="evidence" value="ECO:0007669"/>
    <property type="project" value="TreeGrafter"/>
</dbReference>
<evidence type="ECO:0000256" key="3">
    <source>
        <dbReference type="ARBA" id="ARBA00022490"/>
    </source>
</evidence>
<sequence length="170" mass="19011">MSEPILSFKAGRVELNEAAKKATPIKGQGLIKVLKNPDDPMLYSFIWEPRGSYKSTPGAEASRDELLLFPGDAQWIHLEQCKTGRVFALRFRSSSENFVFWMQSPVEPGQDVNALTEQDKKIMDEFHKLLDKEILDDEDIAENETEDAAPAAPNPPAANEDIELPDADSH</sequence>
<dbReference type="EMBL" id="CP014501">
    <property type="protein sequence ID" value="ANB12937.1"/>
    <property type="molecule type" value="Genomic_DNA"/>
</dbReference>
<dbReference type="GO" id="GO:0005737">
    <property type="term" value="C:cytoplasm"/>
    <property type="evidence" value="ECO:0007669"/>
    <property type="project" value="UniProtKB-SubCell"/>
</dbReference>
<protein>
    <submittedName>
        <fullName evidence="8">Proteasome regulatory particle lid subunit RPN13</fullName>
    </submittedName>
</protein>
<dbReference type="GO" id="GO:0008541">
    <property type="term" value="C:proteasome regulatory particle, lid subcomplex"/>
    <property type="evidence" value="ECO:0007669"/>
    <property type="project" value="TreeGrafter"/>
</dbReference>
<feature type="region of interest" description="Disordered" evidence="6">
    <location>
        <begin position="134"/>
        <end position="170"/>
    </location>
</feature>
<dbReference type="GO" id="GO:0005634">
    <property type="term" value="C:nucleus"/>
    <property type="evidence" value="ECO:0007669"/>
    <property type="project" value="UniProtKB-SubCell"/>
</dbReference>
<evidence type="ECO:0000256" key="2">
    <source>
        <dbReference type="ARBA" id="ARBA00004496"/>
    </source>
</evidence>
<feature type="domain" description="Pru" evidence="7">
    <location>
        <begin position="1"/>
        <end position="133"/>
    </location>
</feature>
<keyword evidence="9" id="KW-1185">Reference proteome</keyword>
<evidence type="ECO:0000256" key="6">
    <source>
        <dbReference type="SAM" id="MobiDB-lite"/>
    </source>
</evidence>
<feature type="compositionally biased region" description="Acidic residues" evidence="6">
    <location>
        <begin position="160"/>
        <end position="170"/>
    </location>
</feature>
<dbReference type="InterPro" id="IPR038633">
    <property type="entry name" value="Rpn13/ADRM1_Pru_sf"/>
</dbReference>
<dbReference type="RefSeq" id="XP_018735414.1">
    <property type="nucleotide sequence ID" value="XM_018878074.1"/>
</dbReference>
<evidence type="ECO:0000256" key="1">
    <source>
        <dbReference type="ARBA" id="ARBA00004123"/>
    </source>
</evidence>